<evidence type="ECO:0000259" key="2">
    <source>
        <dbReference type="Pfam" id="PF00582"/>
    </source>
</evidence>
<dbReference type="PANTHER" id="PTHR46268">
    <property type="entry name" value="STRESS RESPONSE PROTEIN NHAX"/>
    <property type="match status" value="1"/>
</dbReference>
<organism evidence="3 4">
    <name type="scientific">Saliphagus infecundisoli</name>
    <dbReference type="NCBI Taxonomy" id="1849069"/>
    <lineage>
        <taxon>Archaea</taxon>
        <taxon>Methanobacteriati</taxon>
        <taxon>Methanobacteriota</taxon>
        <taxon>Stenosarchaea group</taxon>
        <taxon>Halobacteria</taxon>
        <taxon>Halobacteriales</taxon>
        <taxon>Natrialbaceae</taxon>
        <taxon>Saliphagus</taxon>
    </lineage>
</organism>
<comment type="similarity">
    <text evidence="1">Belongs to the universal stress protein A family.</text>
</comment>
<dbReference type="EMBL" id="JBHSJG010000027">
    <property type="protein sequence ID" value="MFC4987535.1"/>
    <property type="molecule type" value="Genomic_DNA"/>
</dbReference>
<dbReference type="Gene3D" id="3.40.50.620">
    <property type="entry name" value="HUPs"/>
    <property type="match status" value="1"/>
</dbReference>
<dbReference type="Proteomes" id="UP001595925">
    <property type="component" value="Unassembled WGS sequence"/>
</dbReference>
<dbReference type="SUPFAM" id="SSF52402">
    <property type="entry name" value="Adenine nucleotide alpha hydrolases-like"/>
    <property type="match status" value="1"/>
</dbReference>
<protein>
    <submittedName>
        <fullName evidence="3">Universal stress protein</fullName>
    </submittedName>
</protein>
<dbReference type="CDD" id="cd00293">
    <property type="entry name" value="USP-like"/>
    <property type="match status" value="1"/>
</dbReference>
<dbReference type="InterPro" id="IPR014729">
    <property type="entry name" value="Rossmann-like_a/b/a_fold"/>
</dbReference>
<evidence type="ECO:0000313" key="3">
    <source>
        <dbReference type="EMBL" id="MFC4987535.1"/>
    </source>
</evidence>
<proteinExistence type="inferred from homology"/>
<dbReference type="Pfam" id="PF00582">
    <property type="entry name" value="Usp"/>
    <property type="match status" value="1"/>
</dbReference>
<name>A0ABD5QCZ6_9EURY</name>
<evidence type="ECO:0000313" key="4">
    <source>
        <dbReference type="Proteomes" id="UP001595925"/>
    </source>
</evidence>
<gene>
    <name evidence="3" type="ORF">ACFPFO_07125</name>
</gene>
<accession>A0ABD5QCZ6</accession>
<feature type="domain" description="UspA" evidence="2">
    <location>
        <begin position="3"/>
        <end position="141"/>
    </location>
</feature>
<comment type="caution">
    <text evidence="3">The sequence shown here is derived from an EMBL/GenBank/DDBJ whole genome shotgun (WGS) entry which is preliminary data.</text>
</comment>
<dbReference type="AlphaFoldDB" id="A0ABD5QCZ6"/>
<dbReference type="InterPro" id="IPR006016">
    <property type="entry name" value="UspA"/>
</dbReference>
<sequence>MELLVAVDGSEESKRALAYAVDIANATDGSITLIHAIEPDVYDAGGGEPISVSDARDRLIIDSLDAAEAQGRALIDEAIEVAAELGQDVSGELLYGAPVRTITDYAEDGGFDTIYVGNRGQSERAKRFLGSVARDVVGACHRSGYRRKVRPTASRGRLQTDSRGYCRYGID</sequence>
<dbReference type="PANTHER" id="PTHR46268:SF25">
    <property type="entry name" value="USPA DOMAIN PROTEIN"/>
    <property type="match status" value="1"/>
</dbReference>
<reference evidence="3 4" key="1">
    <citation type="journal article" date="2019" name="Int. J. Syst. Evol. Microbiol.">
        <title>The Global Catalogue of Microorganisms (GCM) 10K type strain sequencing project: providing services to taxonomists for standard genome sequencing and annotation.</title>
        <authorList>
            <consortium name="The Broad Institute Genomics Platform"/>
            <consortium name="The Broad Institute Genome Sequencing Center for Infectious Disease"/>
            <person name="Wu L."/>
            <person name="Ma J."/>
        </authorList>
    </citation>
    <scope>NUCLEOTIDE SEQUENCE [LARGE SCALE GENOMIC DNA]</scope>
    <source>
        <strain evidence="3 4">CGMCC 1.15824</strain>
    </source>
</reference>
<keyword evidence="4" id="KW-1185">Reference proteome</keyword>
<dbReference type="RefSeq" id="WP_318247924.1">
    <property type="nucleotide sequence ID" value="NZ_JAIVEF010000076.1"/>
</dbReference>
<evidence type="ECO:0000256" key="1">
    <source>
        <dbReference type="ARBA" id="ARBA00008791"/>
    </source>
</evidence>